<keyword evidence="3" id="KW-0809">Transit peptide</keyword>
<evidence type="ECO:0000256" key="1">
    <source>
        <dbReference type="ARBA" id="ARBA00004173"/>
    </source>
</evidence>
<evidence type="ECO:0000313" key="7">
    <source>
        <dbReference type="EMBL" id="JAB88907.1"/>
    </source>
</evidence>
<dbReference type="SUPFAM" id="SSF75620">
    <property type="entry name" value="Release factor"/>
    <property type="match status" value="1"/>
</dbReference>
<evidence type="ECO:0000256" key="3">
    <source>
        <dbReference type="ARBA" id="ARBA00022946"/>
    </source>
</evidence>
<comment type="subcellular location">
    <subcellularLocation>
        <location evidence="1">Mitochondrion</location>
    </subcellularLocation>
</comment>
<dbReference type="AlphaFoldDB" id="W8AS58"/>
<dbReference type="InterPro" id="IPR045853">
    <property type="entry name" value="Pep_chain_release_fac_I_sf"/>
</dbReference>
<sequence>MLQRLTGVLAARNSIWHVGCEISVLSCRFKSVNSKVDYSKYPKLNEDELEEDFMRGSGPGGQSVNKTSNCVFLRHIPTNLTVKCHTHRLASKNRVEARKLLLEKLDAHFNGENAVAAQLKVLESKKSVERKRRQQKLNELKKNWKEREQVLSEGNDKTTN</sequence>
<evidence type="ECO:0000256" key="4">
    <source>
        <dbReference type="ARBA" id="ARBA00023128"/>
    </source>
</evidence>
<dbReference type="InterPro" id="IPR000352">
    <property type="entry name" value="Pep_chain_release_fac_I"/>
</dbReference>
<reference evidence="7" key="1">
    <citation type="submission" date="2013-07" db="EMBL/GenBank/DDBJ databases">
        <authorList>
            <person name="Geib S."/>
        </authorList>
    </citation>
    <scope>NUCLEOTIDE SEQUENCE</scope>
</reference>
<keyword evidence="4" id="KW-0496">Mitochondrion</keyword>
<protein>
    <submittedName>
        <fullName evidence="7">Putative peptide chain release factor C12orf65, mitochondrial</fullName>
    </submittedName>
</protein>
<dbReference type="InterPro" id="IPR052405">
    <property type="entry name" value="Mito_Transl_Release_Factor"/>
</dbReference>
<evidence type="ECO:0000256" key="5">
    <source>
        <dbReference type="SAM" id="MobiDB-lite"/>
    </source>
</evidence>
<accession>W8AS58</accession>
<dbReference type="PANTHER" id="PTHR46203">
    <property type="entry name" value="PROBABLE PEPTIDE CHAIN RELEASE FACTOR C12ORF65"/>
    <property type="match status" value="1"/>
</dbReference>
<dbReference type="Pfam" id="PF00472">
    <property type="entry name" value="RF-1"/>
    <property type="match status" value="1"/>
</dbReference>
<proteinExistence type="evidence at transcript level"/>
<organism evidence="7">
    <name type="scientific">Ceratitis capitata</name>
    <name type="common">Mediterranean fruit fly</name>
    <name type="synonym">Tephritis capitata</name>
    <dbReference type="NCBI Taxonomy" id="7213"/>
    <lineage>
        <taxon>Eukaryota</taxon>
        <taxon>Metazoa</taxon>
        <taxon>Ecdysozoa</taxon>
        <taxon>Arthropoda</taxon>
        <taxon>Hexapoda</taxon>
        <taxon>Insecta</taxon>
        <taxon>Pterygota</taxon>
        <taxon>Neoptera</taxon>
        <taxon>Endopterygota</taxon>
        <taxon>Diptera</taxon>
        <taxon>Brachycera</taxon>
        <taxon>Muscomorpha</taxon>
        <taxon>Tephritoidea</taxon>
        <taxon>Tephritidae</taxon>
        <taxon>Ceratitis</taxon>
        <taxon>Ceratitis</taxon>
    </lineage>
</organism>
<feature type="domain" description="Prokaryotic-type class I peptide chain release factors" evidence="6">
    <location>
        <begin position="43"/>
        <end position="137"/>
    </location>
</feature>
<dbReference type="PANTHER" id="PTHR46203:SF1">
    <property type="entry name" value="MITOCHONDRIAL TRANSLATION RELEASE FACTOR IN RESCUE"/>
    <property type="match status" value="1"/>
</dbReference>
<dbReference type="GO" id="GO:0005739">
    <property type="term" value="C:mitochondrion"/>
    <property type="evidence" value="ECO:0007669"/>
    <property type="project" value="UniProtKB-SubCell"/>
</dbReference>
<dbReference type="OrthoDB" id="277888at2759"/>
<evidence type="ECO:0000256" key="2">
    <source>
        <dbReference type="ARBA" id="ARBA00010835"/>
    </source>
</evidence>
<feature type="region of interest" description="Disordered" evidence="5">
    <location>
        <begin position="139"/>
        <end position="160"/>
    </location>
</feature>
<reference evidence="7" key="2">
    <citation type="journal article" date="2014" name="BMC Genomics">
        <title>A genomic perspective to assessing quality of mass-reared SIT flies used in Mediterranean fruit fly (Ceratitis capitata) eradication in California.</title>
        <authorList>
            <person name="Calla B."/>
            <person name="Hall B."/>
            <person name="Hou S."/>
            <person name="Geib S.M."/>
        </authorList>
    </citation>
    <scope>NUCLEOTIDE SEQUENCE</scope>
</reference>
<gene>
    <name evidence="7" type="primary">CL065</name>
</gene>
<name>W8AS58_CERCA</name>
<comment type="similarity">
    <text evidence="2">Belongs to the prokaryotic/mitochondrial release factor family.</text>
</comment>
<dbReference type="Gene3D" id="3.30.160.20">
    <property type="match status" value="1"/>
</dbReference>
<evidence type="ECO:0000259" key="6">
    <source>
        <dbReference type="Pfam" id="PF00472"/>
    </source>
</evidence>
<dbReference type="EMBL" id="GAMC01017648">
    <property type="protein sequence ID" value="JAB88907.1"/>
    <property type="molecule type" value="mRNA"/>
</dbReference>
<dbReference type="GO" id="GO:0003747">
    <property type="term" value="F:translation release factor activity"/>
    <property type="evidence" value="ECO:0007669"/>
    <property type="project" value="InterPro"/>
</dbReference>